<name>A0A3S9V344_9BACL</name>
<gene>
    <name evidence="1" type="ORF">EI981_22875</name>
</gene>
<organism evidence="1 2">
    <name type="scientific">Paenibacillus lutimineralis</name>
    <dbReference type="NCBI Taxonomy" id="2707005"/>
    <lineage>
        <taxon>Bacteria</taxon>
        <taxon>Bacillati</taxon>
        <taxon>Bacillota</taxon>
        <taxon>Bacilli</taxon>
        <taxon>Bacillales</taxon>
        <taxon>Paenibacillaceae</taxon>
        <taxon>Paenibacillus</taxon>
    </lineage>
</organism>
<protein>
    <submittedName>
        <fullName evidence="1">Alpha-galactosidase</fullName>
    </submittedName>
</protein>
<dbReference type="InterPro" id="IPR050985">
    <property type="entry name" value="Alpha-glycosidase_related"/>
</dbReference>
<dbReference type="InterPro" id="IPR002252">
    <property type="entry name" value="Glyco_hydro_36"/>
</dbReference>
<dbReference type="Pfam" id="PF02065">
    <property type="entry name" value="Melibiase"/>
    <property type="match status" value="1"/>
</dbReference>
<dbReference type="EMBL" id="CP034346">
    <property type="protein sequence ID" value="AZS17022.1"/>
    <property type="molecule type" value="Genomic_DNA"/>
</dbReference>
<proteinExistence type="predicted"/>
<dbReference type="PANTHER" id="PTHR43053">
    <property type="entry name" value="GLYCOSIDASE FAMILY 31"/>
    <property type="match status" value="1"/>
</dbReference>
<dbReference type="Gene3D" id="3.20.20.70">
    <property type="entry name" value="Aldolase class I"/>
    <property type="match status" value="1"/>
</dbReference>
<sequence length="587" mass="66632">MSMMQHHFHWTYGGDGVQTEIATETPEAGVELVHIRISLEKPATPLSVQLTWKHPVADIHGVWHPNCGRNRGFVPDWGAGYASRLTNSSPVICLFSGNGRNKMTFAFSDALNPIVMKAGIHEETAEFHCSVVLFEEPVAPLSHYEATLRVDCRDLFYCEALNEVQNWWSGIPGLIPAPVPDSAREPMYSTWYSYHQRLVPEGIEEQCSLAKEMGCESIIVDDGWQTADNMRGYAYCGDWIVCPDKIPDMKGHIERVHRLGMKYLLWYSVPFVGMHSRAWSKFKDKMLYTIEERGWGIVDPRYSEVREYLIGIYEKALLEWDLDGFKLDFMDSFLPPGGQKPEYGNGRDYVSVSEAVDRLMTDIMHRLRMIKPNVMIEFRQSYIGPHMRKYGNMFRASDCPNDSIENRVRTLDIRLLCGSTAAHADPIMWSIKDPVESAALQLINVLFAVPQISVRLDQLPVRHQEMAAFWLCFWRKHRHVLLDGQLEPYHPELLYPVVVAVTSDILIATAYERTVVPLDRELPETVILINGMRENGIIVEWAANAGPRAVTVQDTTGRVVQEYKLGIEGLQQISVPPAGLVTLIAGK</sequence>
<keyword evidence="2" id="KW-1185">Reference proteome</keyword>
<dbReference type="AlphaFoldDB" id="A0A3S9V344"/>
<dbReference type="Proteomes" id="UP000270678">
    <property type="component" value="Chromosome"/>
</dbReference>
<dbReference type="GO" id="GO:0004557">
    <property type="term" value="F:alpha-galactosidase activity"/>
    <property type="evidence" value="ECO:0007669"/>
    <property type="project" value="InterPro"/>
</dbReference>
<dbReference type="SUPFAM" id="SSF51445">
    <property type="entry name" value="(Trans)glycosidases"/>
    <property type="match status" value="1"/>
</dbReference>
<evidence type="ECO:0000313" key="1">
    <source>
        <dbReference type="EMBL" id="AZS17022.1"/>
    </source>
</evidence>
<dbReference type="CDD" id="cd14791">
    <property type="entry name" value="GH36"/>
    <property type="match status" value="1"/>
</dbReference>
<dbReference type="InterPro" id="IPR017853">
    <property type="entry name" value="GH"/>
</dbReference>
<dbReference type="KEGG" id="plut:EI981_22875"/>
<dbReference type="GO" id="GO:0016052">
    <property type="term" value="P:carbohydrate catabolic process"/>
    <property type="evidence" value="ECO:0007669"/>
    <property type="project" value="InterPro"/>
</dbReference>
<dbReference type="RefSeq" id="WP_127002196.1">
    <property type="nucleotide sequence ID" value="NZ_CP034346.1"/>
</dbReference>
<accession>A0A3S9V344</accession>
<reference evidence="2" key="1">
    <citation type="submission" date="2018-12" db="EMBL/GenBank/DDBJ databases">
        <title>Complete genome sequence of Paenibacillus sp. MBLB1234.</title>
        <authorList>
            <person name="Nam Y.-D."/>
            <person name="Kang J."/>
            <person name="Chung W.-H."/>
            <person name="Park Y.S."/>
        </authorList>
    </citation>
    <scope>NUCLEOTIDE SEQUENCE [LARGE SCALE GENOMIC DNA]</scope>
    <source>
        <strain evidence="2">MBLB1234</strain>
    </source>
</reference>
<dbReference type="InterPro" id="IPR013785">
    <property type="entry name" value="Aldolase_TIM"/>
</dbReference>
<evidence type="ECO:0000313" key="2">
    <source>
        <dbReference type="Proteomes" id="UP000270678"/>
    </source>
</evidence>
<dbReference type="OrthoDB" id="9807519at2"/>